<name>A0AAD9FNG4_PAPLA</name>
<dbReference type="InterPro" id="IPR013094">
    <property type="entry name" value="AB_hydrolase_3"/>
</dbReference>
<evidence type="ECO:0000256" key="3">
    <source>
        <dbReference type="PROSITE-ProRule" id="PRU10038"/>
    </source>
</evidence>
<dbReference type="Gene3D" id="3.40.50.1820">
    <property type="entry name" value="alpha/beta hydrolase"/>
    <property type="match status" value="1"/>
</dbReference>
<dbReference type="PANTHER" id="PTHR48081:SF26">
    <property type="entry name" value="ALPHA_BETA HYDROLASE FOLD-3 DOMAIN-CONTAINING PROTEIN"/>
    <property type="match status" value="1"/>
</dbReference>
<keyword evidence="7" id="KW-1185">Reference proteome</keyword>
<dbReference type="InterPro" id="IPR033140">
    <property type="entry name" value="Lipase_GDXG_put_SER_AS"/>
</dbReference>
<evidence type="ECO:0000313" key="6">
    <source>
        <dbReference type="EMBL" id="KAK1922181.1"/>
    </source>
</evidence>
<dbReference type="SUPFAM" id="SSF53474">
    <property type="entry name" value="alpha/beta-Hydrolases"/>
    <property type="match status" value="1"/>
</dbReference>
<sequence length="523" mass="59542">MQWGELTSEAILSLCLSKAPRNRLVRQPILRQLYLILFLVFTLLILLPSWTLYYLPRSRRPRQSWSLQRCLRVRWSRHLCGLIARCEIDYLGRDLSVEMDPLKLSHSHPVTIPPAPPSFLVGHPAQALNAIHSSKWTPHLIPPRLTWGRWERDPCSSYNFAPVQGFWFVGQKALPTDKMPLRPSDAPVMLHFHGGGYLCGTAAETDLTSSIPKALVKHSAIHHILSVDYRLAPRGPWPVPLLDAISAYKYLVDEGVEDIVIAGDSAGGHLALALTRWLQDEKALPMPKALVLMSPWCDVGFSNSWGEAEYTFNSDCDTIDDTFGPFATSLLLRGLPSDTMHTSEYLSPASLFLDHVSFDQFPPTFMVYGGAERLGSAIRVLWVRIRESRSEKDVVMEMPDSVHDFMIFPWQAEEAGLVYERLDEWLRDILSEDPAEMTTIFQRRRQRKASLRFERSPVMRPLRRESGVLDMLEEFREEGQNLVSLDIDSLSLPSAGAKEWLAPFTVQTEKGDWDWDGAWYDSE</sequence>
<evidence type="ECO:0000256" key="2">
    <source>
        <dbReference type="ARBA" id="ARBA00022801"/>
    </source>
</evidence>
<dbReference type="Pfam" id="PF07859">
    <property type="entry name" value="Abhydrolase_3"/>
    <property type="match status" value="1"/>
</dbReference>
<keyword evidence="4" id="KW-1133">Transmembrane helix</keyword>
<evidence type="ECO:0000259" key="5">
    <source>
        <dbReference type="Pfam" id="PF07859"/>
    </source>
</evidence>
<evidence type="ECO:0000313" key="7">
    <source>
        <dbReference type="Proteomes" id="UP001182556"/>
    </source>
</evidence>
<dbReference type="InterPro" id="IPR029058">
    <property type="entry name" value="AB_hydrolase_fold"/>
</dbReference>
<dbReference type="PROSITE" id="PS01174">
    <property type="entry name" value="LIPASE_GDXG_SER"/>
    <property type="match status" value="1"/>
</dbReference>
<keyword evidence="4" id="KW-0812">Transmembrane</keyword>
<feature type="transmembrane region" description="Helical" evidence="4">
    <location>
        <begin position="33"/>
        <end position="55"/>
    </location>
</feature>
<evidence type="ECO:0000256" key="4">
    <source>
        <dbReference type="SAM" id="Phobius"/>
    </source>
</evidence>
<keyword evidence="2 6" id="KW-0378">Hydrolase</keyword>
<dbReference type="Proteomes" id="UP001182556">
    <property type="component" value="Unassembled WGS sequence"/>
</dbReference>
<keyword evidence="4" id="KW-0472">Membrane</keyword>
<dbReference type="GO" id="GO:0016787">
    <property type="term" value="F:hydrolase activity"/>
    <property type="evidence" value="ECO:0007669"/>
    <property type="project" value="UniProtKB-KW"/>
</dbReference>
<feature type="active site" evidence="3">
    <location>
        <position position="265"/>
    </location>
</feature>
<dbReference type="AlphaFoldDB" id="A0AAD9FNG4"/>
<protein>
    <submittedName>
        <fullName evidence="6">Alpha/Beta hydrolase protein</fullName>
    </submittedName>
</protein>
<comment type="caution">
    <text evidence="6">The sequence shown here is derived from an EMBL/GenBank/DDBJ whole genome shotgun (WGS) entry which is preliminary data.</text>
</comment>
<accession>A0AAD9FNG4</accession>
<dbReference type="EMBL" id="JAODAN010000009">
    <property type="protein sequence ID" value="KAK1922181.1"/>
    <property type="molecule type" value="Genomic_DNA"/>
</dbReference>
<feature type="domain" description="Alpha/beta hydrolase fold-3" evidence="5">
    <location>
        <begin position="189"/>
        <end position="406"/>
    </location>
</feature>
<evidence type="ECO:0000256" key="1">
    <source>
        <dbReference type="ARBA" id="ARBA00010515"/>
    </source>
</evidence>
<organism evidence="6 7">
    <name type="scientific">Papiliotrema laurentii</name>
    <name type="common">Cryptococcus laurentii</name>
    <dbReference type="NCBI Taxonomy" id="5418"/>
    <lineage>
        <taxon>Eukaryota</taxon>
        <taxon>Fungi</taxon>
        <taxon>Dikarya</taxon>
        <taxon>Basidiomycota</taxon>
        <taxon>Agaricomycotina</taxon>
        <taxon>Tremellomycetes</taxon>
        <taxon>Tremellales</taxon>
        <taxon>Rhynchogastremaceae</taxon>
        <taxon>Papiliotrema</taxon>
    </lineage>
</organism>
<dbReference type="InterPro" id="IPR050300">
    <property type="entry name" value="GDXG_lipolytic_enzyme"/>
</dbReference>
<proteinExistence type="inferred from homology"/>
<dbReference type="PANTHER" id="PTHR48081">
    <property type="entry name" value="AB HYDROLASE SUPERFAMILY PROTEIN C4A8.06C"/>
    <property type="match status" value="1"/>
</dbReference>
<comment type="similarity">
    <text evidence="1">Belongs to the 'GDXG' lipolytic enzyme family.</text>
</comment>
<reference evidence="6" key="1">
    <citation type="submission" date="2023-02" db="EMBL/GenBank/DDBJ databases">
        <title>Identification and recombinant expression of a fungal hydrolase from Papiliotrema laurentii that hydrolyzes apple cutin and clears colloidal polyester polyurethane.</title>
        <authorList>
            <consortium name="DOE Joint Genome Institute"/>
            <person name="Roman V.A."/>
            <person name="Bojanowski C."/>
            <person name="Crable B.R."/>
            <person name="Wagner D.N."/>
            <person name="Hung C.S."/>
            <person name="Nadeau L.J."/>
            <person name="Schratz L."/>
            <person name="Haridas S."/>
            <person name="Pangilinan J."/>
            <person name="Lipzen A."/>
            <person name="Na H."/>
            <person name="Yan M."/>
            <person name="Ng V."/>
            <person name="Grigoriev I.V."/>
            <person name="Spatafora J.W."/>
            <person name="Barlow D."/>
            <person name="Biffinger J."/>
            <person name="Kelley-Loughnane N."/>
            <person name="Varaljay V.A."/>
            <person name="Crookes-Goodson W.J."/>
        </authorList>
    </citation>
    <scope>NUCLEOTIDE SEQUENCE</scope>
    <source>
        <strain evidence="6">5307AH</strain>
    </source>
</reference>
<gene>
    <name evidence="6" type="ORF">DB88DRAFT_497469</name>
</gene>